<dbReference type="InterPro" id="IPR051547">
    <property type="entry name" value="TDP2-like"/>
</dbReference>
<dbReference type="GO" id="GO:0046872">
    <property type="term" value="F:metal ion binding"/>
    <property type="evidence" value="ECO:0007669"/>
    <property type="project" value="UniProtKB-KW"/>
</dbReference>
<keyword evidence="5" id="KW-0479">Metal-binding</keyword>
<keyword evidence="9" id="KW-0234">DNA repair</keyword>
<evidence type="ECO:0000256" key="5">
    <source>
        <dbReference type="ARBA" id="ARBA00022723"/>
    </source>
</evidence>
<keyword evidence="4" id="KW-0540">Nuclease</keyword>
<dbReference type="GO" id="GO:0004518">
    <property type="term" value="F:nuclease activity"/>
    <property type="evidence" value="ECO:0007669"/>
    <property type="project" value="UniProtKB-KW"/>
</dbReference>
<feature type="domain" description="Endonuclease/exonuclease/phosphatase" evidence="11">
    <location>
        <begin position="40"/>
        <end position="273"/>
    </location>
</feature>
<dbReference type="GO" id="GO:0005737">
    <property type="term" value="C:cytoplasm"/>
    <property type="evidence" value="ECO:0007669"/>
    <property type="project" value="TreeGrafter"/>
</dbReference>
<reference evidence="12" key="1">
    <citation type="submission" date="2021-01" db="EMBL/GenBank/DDBJ databases">
        <authorList>
            <person name="Corre E."/>
            <person name="Pelletier E."/>
            <person name="Niang G."/>
            <person name="Scheremetjew M."/>
            <person name="Finn R."/>
            <person name="Kale V."/>
            <person name="Holt S."/>
            <person name="Cochrane G."/>
            <person name="Meng A."/>
            <person name="Brown T."/>
            <person name="Cohen L."/>
        </authorList>
    </citation>
    <scope>NUCLEOTIDE SEQUENCE</scope>
    <source>
        <strain evidence="12">379</strain>
    </source>
</reference>
<sequence>MPEPTATFAGFRYAADQSRWVRVSGGASMPTSLGRPLRLATLNCLHDLGDAELLQHERRHESILLELAALDADVIGLNEVTRPLLERVLLEPWVRRSFTVSAVPGEACCSHLSTLQEGSFGNLLLSKIAPVAVAFIEQPGDRRHSHVATLDLCVGGRRLRVAVCSTHLTAFPWLMEGRRRTQLAHVTSAMKAAAFDVACVMGDFNFHREAENASIPDGWAELPAVVSLGATWDYARNAMLPHYLPLRNIYNGLGLGERFGWPGPMRLDRVLVCCAAGGCACDPGAARIFADQPVHERARGRPPLPQTGRELSEAHRSLPWEEYLHPSDHFGISFELVLGRV</sequence>
<dbReference type="AlphaFoldDB" id="A0A6U8SGN1"/>
<comment type="cofactor">
    <cofactor evidence="1">
        <name>Mn(2+)</name>
        <dbReference type="ChEBI" id="CHEBI:29035"/>
    </cofactor>
</comment>
<evidence type="ECO:0000256" key="6">
    <source>
        <dbReference type="ARBA" id="ARBA00022763"/>
    </source>
</evidence>
<evidence type="ECO:0000256" key="2">
    <source>
        <dbReference type="ARBA" id="ARBA00001946"/>
    </source>
</evidence>
<evidence type="ECO:0000256" key="10">
    <source>
        <dbReference type="ARBA" id="ARBA00023242"/>
    </source>
</evidence>
<dbReference type="PANTHER" id="PTHR15822:SF4">
    <property type="entry name" value="TYROSYL-DNA PHOSPHODIESTERASE 2"/>
    <property type="match status" value="1"/>
</dbReference>
<dbReference type="PANTHER" id="PTHR15822">
    <property type="entry name" value="TRAF AND TNF RECEPTOR-ASSOCIATED PROTEIN"/>
    <property type="match status" value="1"/>
</dbReference>
<evidence type="ECO:0000256" key="3">
    <source>
        <dbReference type="ARBA" id="ARBA00004322"/>
    </source>
</evidence>
<evidence type="ECO:0000313" key="12">
    <source>
        <dbReference type="EMBL" id="CAE0593734.1"/>
    </source>
</evidence>
<gene>
    <name evidence="12" type="ORF">EHUX00137_LOCUS44008</name>
</gene>
<dbReference type="Pfam" id="PF03372">
    <property type="entry name" value="Exo_endo_phos"/>
    <property type="match status" value="1"/>
</dbReference>
<dbReference type="InterPro" id="IPR005135">
    <property type="entry name" value="Endo/exonuclease/phosphatase"/>
</dbReference>
<name>A0A6U8SGN1_EMIHU</name>
<keyword evidence="8" id="KW-0460">Magnesium</keyword>
<dbReference type="SUPFAM" id="SSF56219">
    <property type="entry name" value="DNase I-like"/>
    <property type="match status" value="1"/>
</dbReference>
<evidence type="ECO:0000256" key="1">
    <source>
        <dbReference type="ARBA" id="ARBA00001936"/>
    </source>
</evidence>
<keyword evidence="6" id="KW-0227">DNA damage</keyword>
<evidence type="ECO:0000256" key="9">
    <source>
        <dbReference type="ARBA" id="ARBA00023204"/>
    </source>
</evidence>
<keyword evidence="7" id="KW-0378">Hydrolase</keyword>
<dbReference type="EMBL" id="HBIR01056517">
    <property type="protein sequence ID" value="CAE0593734.1"/>
    <property type="molecule type" value="Transcribed_RNA"/>
</dbReference>
<dbReference type="GO" id="GO:0006302">
    <property type="term" value="P:double-strand break repair"/>
    <property type="evidence" value="ECO:0007669"/>
    <property type="project" value="TreeGrafter"/>
</dbReference>
<comment type="cofactor">
    <cofactor evidence="2">
        <name>Mg(2+)</name>
        <dbReference type="ChEBI" id="CHEBI:18420"/>
    </cofactor>
</comment>
<evidence type="ECO:0000259" key="11">
    <source>
        <dbReference type="Pfam" id="PF03372"/>
    </source>
</evidence>
<proteinExistence type="predicted"/>
<dbReference type="Gene3D" id="3.60.10.10">
    <property type="entry name" value="Endonuclease/exonuclease/phosphatase"/>
    <property type="match status" value="1"/>
</dbReference>
<accession>A0A6U8SGN1</accession>
<keyword evidence="10" id="KW-0539">Nucleus</keyword>
<comment type="subcellular location">
    <subcellularLocation>
        <location evidence="3">Nucleus</location>
        <location evidence="3">PML body</location>
    </subcellularLocation>
</comment>
<evidence type="ECO:0000256" key="7">
    <source>
        <dbReference type="ARBA" id="ARBA00022801"/>
    </source>
</evidence>
<dbReference type="InterPro" id="IPR036691">
    <property type="entry name" value="Endo/exonu/phosph_ase_sf"/>
</dbReference>
<evidence type="ECO:0000256" key="8">
    <source>
        <dbReference type="ARBA" id="ARBA00022842"/>
    </source>
</evidence>
<dbReference type="GO" id="GO:0070260">
    <property type="term" value="F:5'-tyrosyl-DNA phosphodiesterase activity"/>
    <property type="evidence" value="ECO:0007669"/>
    <property type="project" value="TreeGrafter"/>
</dbReference>
<dbReference type="GO" id="GO:0003697">
    <property type="term" value="F:single-stranded DNA binding"/>
    <property type="evidence" value="ECO:0007669"/>
    <property type="project" value="TreeGrafter"/>
</dbReference>
<protein>
    <recommendedName>
        <fullName evidence="11">Endonuclease/exonuclease/phosphatase domain-containing protein</fullName>
    </recommendedName>
</protein>
<organism evidence="12">
    <name type="scientific">Emiliania huxleyi</name>
    <name type="common">Coccolithophore</name>
    <name type="synonym">Pontosphaera huxleyi</name>
    <dbReference type="NCBI Taxonomy" id="2903"/>
    <lineage>
        <taxon>Eukaryota</taxon>
        <taxon>Haptista</taxon>
        <taxon>Haptophyta</taxon>
        <taxon>Prymnesiophyceae</taxon>
        <taxon>Isochrysidales</taxon>
        <taxon>Noelaerhabdaceae</taxon>
        <taxon>Emiliania</taxon>
    </lineage>
</organism>
<evidence type="ECO:0000256" key="4">
    <source>
        <dbReference type="ARBA" id="ARBA00022722"/>
    </source>
</evidence>